<evidence type="ECO:0000313" key="3">
    <source>
        <dbReference type="EMBL" id="ESO03496.1"/>
    </source>
</evidence>
<dbReference type="STRING" id="6412.T1EM69"/>
<evidence type="ECO:0000259" key="2">
    <source>
        <dbReference type="PROSITE" id="PS50102"/>
    </source>
</evidence>
<reference evidence="3 5" key="2">
    <citation type="journal article" date="2013" name="Nature">
        <title>Insights into bilaterian evolution from three spiralian genomes.</title>
        <authorList>
            <person name="Simakov O."/>
            <person name="Marletaz F."/>
            <person name="Cho S.J."/>
            <person name="Edsinger-Gonzales E."/>
            <person name="Havlak P."/>
            <person name="Hellsten U."/>
            <person name="Kuo D.H."/>
            <person name="Larsson T."/>
            <person name="Lv J."/>
            <person name="Arendt D."/>
            <person name="Savage R."/>
            <person name="Osoegawa K."/>
            <person name="de Jong P."/>
            <person name="Grimwood J."/>
            <person name="Chapman J.A."/>
            <person name="Shapiro H."/>
            <person name="Aerts A."/>
            <person name="Otillar R.P."/>
            <person name="Terry A.Y."/>
            <person name="Boore J.L."/>
            <person name="Grigoriev I.V."/>
            <person name="Lindberg D.R."/>
            <person name="Seaver E.C."/>
            <person name="Weisblat D.A."/>
            <person name="Putnam N.H."/>
            <person name="Rokhsar D.S."/>
        </authorList>
    </citation>
    <scope>NUCLEOTIDE SEQUENCE</scope>
</reference>
<evidence type="ECO:0000313" key="4">
    <source>
        <dbReference type="EnsemblMetazoa" id="HelroP157132"/>
    </source>
</evidence>
<dbReference type="PROSITE" id="PS50102">
    <property type="entry name" value="RRM"/>
    <property type="match status" value="1"/>
</dbReference>
<dbReference type="SMART" id="SM00360">
    <property type="entry name" value="RRM"/>
    <property type="match status" value="1"/>
</dbReference>
<keyword evidence="5" id="KW-1185">Reference proteome</keyword>
<dbReference type="EnsemblMetazoa" id="HelroT157132">
    <property type="protein sequence ID" value="HelroP157132"/>
    <property type="gene ID" value="HelroG157132"/>
</dbReference>
<keyword evidence="1" id="KW-0694">RNA-binding</keyword>
<dbReference type="EMBL" id="KB096633">
    <property type="protein sequence ID" value="ESO03496.1"/>
    <property type="molecule type" value="Genomic_DNA"/>
</dbReference>
<dbReference type="InterPro" id="IPR012677">
    <property type="entry name" value="Nucleotide-bd_a/b_plait_sf"/>
</dbReference>
<protein>
    <recommendedName>
        <fullName evidence="2">RRM domain-containing protein</fullName>
    </recommendedName>
</protein>
<dbReference type="SUPFAM" id="SSF54928">
    <property type="entry name" value="RNA-binding domain, RBD"/>
    <property type="match status" value="1"/>
</dbReference>
<feature type="domain" description="RRM" evidence="2">
    <location>
        <begin position="10"/>
        <end position="94"/>
    </location>
</feature>
<dbReference type="EMBL" id="AMQM01004723">
    <property type="status" value="NOT_ANNOTATED_CDS"/>
    <property type="molecule type" value="Genomic_DNA"/>
</dbReference>
<dbReference type="InterPro" id="IPR035979">
    <property type="entry name" value="RBD_domain_sf"/>
</dbReference>
<dbReference type="Gene3D" id="3.30.70.330">
    <property type="match status" value="1"/>
</dbReference>
<dbReference type="RefSeq" id="XP_009018644.1">
    <property type="nucleotide sequence ID" value="XM_009020396.1"/>
</dbReference>
<dbReference type="HOGENOM" id="CLU_012062_28_8_1"/>
<name>T1EM69_HELRO</name>
<dbReference type="InParanoid" id="T1EM69"/>
<proteinExistence type="predicted"/>
<dbReference type="PANTHER" id="PTHR23147">
    <property type="entry name" value="SERINE/ARGININE RICH SPLICING FACTOR"/>
    <property type="match status" value="1"/>
</dbReference>
<dbReference type="GeneID" id="20197669"/>
<dbReference type="Pfam" id="PF00076">
    <property type="entry name" value="RRM_1"/>
    <property type="match status" value="1"/>
</dbReference>
<dbReference type="eggNOG" id="KOG0118">
    <property type="taxonomic scope" value="Eukaryota"/>
</dbReference>
<dbReference type="GO" id="GO:0003729">
    <property type="term" value="F:mRNA binding"/>
    <property type="evidence" value="ECO:0000318"/>
    <property type="project" value="GO_Central"/>
</dbReference>
<dbReference type="GO" id="GO:0016607">
    <property type="term" value="C:nuclear speck"/>
    <property type="evidence" value="ECO:0000318"/>
    <property type="project" value="GO_Central"/>
</dbReference>
<dbReference type="Proteomes" id="UP000015101">
    <property type="component" value="Unassembled WGS sequence"/>
</dbReference>
<sequence>MSRYSRPPNSSLFVRNVPDEARTEELKSLFTKYGPVSDVYIPLDYYSRRPRGFAYIQYPFPFLIQDARDAEEALYALDRQRFMGRELEIEFAKGDRKSNRCSLLSF</sequence>
<dbReference type="KEGG" id="hro:HELRODRAFT_157132"/>
<evidence type="ECO:0000256" key="1">
    <source>
        <dbReference type="PROSITE-ProRule" id="PRU00176"/>
    </source>
</evidence>
<dbReference type="OrthoDB" id="439808at2759"/>
<evidence type="ECO:0000313" key="5">
    <source>
        <dbReference type="Proteomes" id="UP000015101"/>
    </source>
</evidence>
<organism evidence="4 5">
    <name type="scientific">Helobdella robusta</name>
    <name type="common">Californian leech</name>
    <dbReference type="NCBI Taxonomy" id="6412"/>
    <lineage>
        <taxon>Eukaryota</taxon>
        <taxon>Metazoa</taxon>
        <taxon>Spiralia</taxon>
        <taxon>Lophotrochozoa</taxon>
        <taxon>Annelida</taxon>
        <taxon>Clitellata</taxon>
        <taxon>Hirudinea</taxon>
        <taxon>Rhynchobdellida</taxon>
        <taxon>Glossiphoniidae</taxon>
        <taxon>Helobdella</taxon>
    </lineage>
</organism>
<dbReference type="InterPro" id="IPR050907">
    <property type="entry name" value="SRSF"/>
</dbReference>
<dbReference type="OMA" id="FIEMSCK"/>
<dbReference type="CTD" id="20197669"/>
<dbReference type="AlphaFoldDB" id="T1EM69"/>
<dbReference type="GO" id="GO:0000381">
    <property type="term" value="P:regulation of alternative mRNA splicing, via spliceosome"/>
    <property type="evidence" value="ECO:0000318"/>
    <property type="project" value="GO_Central"/>
</dbReference>
<reference evidence="4" key="3">
    <citation type="submission" date="2015-06" db="UniProtKB">
        <authorList>
            <consortium name="EnsemblMetazoa"/>
        </authorList>
    </citation>
    <scope>IDENTIFICATION</scope>
</reference>
<dbReference type="InterPro" id="IPR000504">
    <property type="entry name" value="RRM_dom"/>
</dbReference>
<accession>T1EM69</accession>
<gene>
    <name evidence="4" type="primary">20197669</name>
    <name evidence="3" type="ORF">HELRODRAFT_157132</name>
</gene>
<reference evidence="5" key="1">
    <citation type="submission" date="2012-12" db="EMBL/GenBank/DDBJ databases">
        <authorList>
            <person name="Hellsten U."/>
            <person name="Grimwood J."/>
            <person name="Chapman J.A."/>
            <person name="Shapiro H."/>
            <person name="Aerts A."/>
            <person name="Otillar R.P."/>
            <person name="Terry A.Y."/>
            <person name="Boore J.L."/>
            <person name="Simakov O."/>
            <person name="Marletaz F."/>
            <person name="Cho S.-J."/>
            <person name="Edsinger-Gonzales E."/>
            <person name="Havlak P."/>
            <person name="Kuo D.-H."/>
            <person name="Larsson T."/>
            <person name="Lv J."/>
            <person name="Arendt D."/>
            <person name="Savage R."/>
            <person name="Osoegawa K."/>
            <person name="de Jong P."/>
            <person name="Lindberg D.R."/>
            <person name="Seaver E.C."/>
            <person name="Weisblat D.A."/>
            <person name="Putnam N.H."/>
            <person name="Grigoriev I.V."/>
            <person name="Rokhsar D.S."/>
        </authorList>
    </citation>
    <scope>NUCLEOTIDE SEQUENCE</scope>
</reference>